<dbReference type="Proteomes" id="UP000254510">
    <property type="component" value="Unassembled WGS sequence"/>
</dbReference>
<accession>A0A380K008</accession>
<evidence type="ECO:0000313" key="2">
    <source>
        <dbReference type="Proteomes" id="UP000254510"/>
    </source>
</evidence>
<dbReference type="InterPro" id="IPR029058">
    <property type="entry name" value="AB_hydrolase_fold"/>
</dbReference>
<reference evidence="1 2" key="1">
    <citation type="submission" date="2018-06" db="EMBL/GenBank/DDBJ databases">
        <authorList>
            <consortium name="Pathogen Informatics"/>
            <person name="Doyle S."/>
        </authorList>
    </citation>
    <scope>NUCLEOTIDE SEQUENCE [LARGE SCALE GENOMIC DNA]</scope>
    <source>
        <strain evidence="1 2">NCTC13767</strain>
    </source>
</reference>
<name>A0A380K008_9STRE</name>
<evidence type="ECO:0000313" key="1">
    <source>
        <dbReference type="EMBL" id="SUN58307.1"/>
    </source>
</evidence>
<dbReference type="AlphaFoldDB" id="A0A380K008"/>
<dbReference type="Pfam" id="PF00756">
    <property type="entry name" value="Esterase"/>
    <property type="match status" value="1"/>
</dbReference>
<dbReference type="EMBL" id="UHFM01000006">
    <property type="protein sequence ID" value="SUN58307.1"/>
    <property type="molecule type" value="Genomic_DNA"/>
</dbReference>
<dbReference type="Gene3D" id="3.40.50.1820">
    <property type="entry name" value="alpha/beta hydrolase"/>
    <property type="match status" value="1"/>
</dbReference>
<dbReference type="SUPFAM" id="SSF53474">
    <property type="entry name" value="alpha/beta-Hydrolases"/>
    <property type="match status" value="1"/>
</dbReference>
<gene>
    <name evidence="1" type="ORF">NCTC13767_00260</name>
</gene>
<sequence length="99" mass="11406">MGAFHAVNFALRHPDLFDVAVALSGVYDARFFTGDYNGDLAVYYNSPIDYLWNQEDDWFLDHYRHNRFTVAVGQGAWEEPHILDTKRLEKVFAAKPIPA</sequence>
<protein>
    <submittedName>
        <fullName evidence="1">Prolyl oligopeptidase family esterase</fullName>
    </submittedName>
</protein>
<dbReference type="InterPro" id="IPR000801">
    <property type="entry name" value="Esterase-like"/>
</dbReference>
<proteinExistence type="predicted"/>
<organism evidence="1 2">
    <name type="scientific">Streptococcus gallolyticus</name>
    <dbReference type="NCBI Taxonomy" id="315405"/>
    <lineage>
        <taxon>Bacteria</taxon>
        <taxon>Bacillati</taxon>
        <taxon>Bacillota</taxon>
        <taxon>Bacilli</taxon>
        <taxon>Lactobacillales</taxon>
        <taxon>Streptococcaceae</taxon>
        <taxon>Streptococcus</taxon>
    </lineage>
</organism>